<dbReference type="AlphaFoldDB" id="A0A2V3VPJ3"/>
<dbReference type="Proteomes" id="UP000247978">
    <property type="component" value="Unassembled WGS sequence"/>
</dbReference>
<name>A0A2V3VPJ3_9BACI</name>
<reference evidence="2 3" key="1">
    <citation type="submission" date="2018-05" db="EMBL/GenBank/DDBJ databases">
        <title>Genomic Encyclopedia of Type Strains, Phase IV (KMG-IV): sequencing the most valuable type-strain genomes for metagenomic binning, comparative biology and taxonomic classification.</title>
        <authorList>
            <person name="Goeker M."/>
        </authorList>
    </citation>
    <scope>NUCLEOTIDE SEQUENCE [LARGE SCALE GENOMIC DNA]</scope>
    <source>
        <strain evidence="2 3">DSM 28556</strain>
    </source>
</reference>
<comment type="caution">
    <text evidence="2">The sequence shown here is derived from an EMBL/GenBank/DDBJ whole genome shotgun (WGS) entry which is preliminary data.</text>
</comment>
<accession>A0A2V3VPJ3</accession>
<dbReference type="EMBL" id="QJJQ01000014">
    <property type="protein sequence ID" value="PXW83793.1"/>
    <property type="molecule type" value="Genomic_DNA"/>
</dbReference>
<feature type="transmembrane region" description="Helical" evidence="1">
    <location>
        <begin position="12"/>
        <end position="30"/>
    </location>
</feature>
<evidence type="ECO:0000313" key="2">
    <source>
        <dbReference type="EMBL" id="PXW83793.1"/>
    </source>
</evidence>
<proteinExistence type="predicted"/>
<protein>
    <submittedName>
        <fullName evidence="2">Uncharacterized protein</fullName>
    </submittedName>
</protein>
<keyword evidence="1" id="KW-0812">Transmembrane</keyword>
<gene>
    <name evidence="2" type="ORF">DFR56_11478</name>
</gene>
<keyword evidence="1" id="KW-0472">Membrane</keyword>
<keyword evidence="3" id="KW-1185">Reference proteome</keyword>
<organism evidence="2 3">
    <name type="scientific">Pseudogracilibacillus auburnensis</name>
    <dbReference type="NCBI Taxonomy" id="1494959"/>
    <lineage>
        <taxon>Bacteria</taxon>
        <taxon>Bacillati</taxon>
        <taxon>Bacillota</taxon>
        <taxon>Bacilli</taxon>
        <taxon>Bacillales</taxon>
        <taxon>Bacillaceae</taxon>
        <taxon>Pseudogracilibacillus</taxon>
    </lineage>
</organism>
<evidence type="ECO:0000313" key="3">
    <source>
        <dbReference type="Proteomes" id="UP000247978"/>
    </source>
</evidence>
<sequence>MYFPSKKDSWFILLIWGFILIFIVSLVYDVKSSNSYLGSIFLLCTIGLLLWLWFVKLSND</sequence>
<keyword evidence="1" id="KW-1133">Transmembrane helix</keyword>
<feature type="transmembrane region" description="Helical" evidence="1">
    <location>
        <begin position="36"/>
        <end position="55"/>
    </location>
</feature>
<evidence type="ECO:0000256" key="1">
    <source>
        <dbReference type="SAM" id="Phobius"/>
    </source>
</evidence>